<dbReference type="Gene3D" id="2.102.10.10">
    <property type="entry name" value="Rieske [2Fe-2S] iron-sulphur domain"/>
    <property type="match status" value="1"/>
</dbReference>
<evidence type="ECO:0000256" key="3">
    <source>
        <dbReference type="ARBA" id="ARBA00023002"/>
    </source>
</evidence>
<dbReference type="InterPro" id="IPR036922">
    <property type="entry name" value="Rieske_2Fe-2S_sf"/>
</dbReference>
<dbReference type="Gene3D" id="3.90.380.10">
    <property type="entry name" value="Naphthalene 1,2-dioxygenase Alpha Subunit, Chain A, domain 1"/>
    <property type="match status" value="1"/>
</dbReference>
<dbReference type="KEGG" id="sphj:BSL82_10655"/>
<gene>
    <name evidence="7" type="ORF">BSL82_10655</name>
</gene>
<keyword evidence="4" id="KW-0408">Iron</keyword>
<dbReference type="SUPFAM" id="SSF55961">
    <property type="entry name" value="Bet v1-like"/>
    <property type="match status" value="1"/>
</dbReference>
<dbReference type="STRING" id="1921510.BSL82_10655"/>
<evidence type="ECO:0000256" key="2">
    <source>
        <dbReference type="ARBA" id="ARBA00022723"/>
    </source>
</evidence>
<sequence>MPYLRNCWYMAAWSDGVGPGKVIGRTILDEPVALFRDTVGQIGAVEDRCPHRFAPLSAGKVNDRGILVCGYHGLGFDRTGACVANPHGAVLRAARVRSWPVVERYGIIWIWMGDAARCDPGLIPDFSWLDAAPASARSHGEILSGGGGYELYVDNIMDLSHTDHLHADTLGGGGVVFNKPKVTSTDEWIEVAWQSRSTRPPAFYPRMIPNLPELVDLTLRVRWFAASAMRLDAEVRHEGKEGDDCHRGTAAHIFTPESEDSTHYFYAMTRNYAADDEAVNQMIAETRARIFQTEDKPMIERVHAAMKGRDFWDMKPLLLRIDEGGVQVRRRLLKLIEDEARREPALAAS</sequence>
<dbReference type="PANTHER" id="PTHR21266">
    <property type="entry name" value="IRON-SULFUR DOMAIN CONTAINING PROTEIN"/>
    <property type="match status" value="1"/>
</dbReference>
<organism evidence="7 8">
    <name type="scientific">Tardibacter chloracetimidivorans</name>
    <dbReference type="NCBI Taxonomy" id="1921510"/>
    <lineage>
        <taxon>Bacteria</taxon>
        <taxon>Pseudomonadati</taxon>
        <taxon>Pseudomonadota</taxon>
        <taxon>Alphaproteobacteria</taxon>
        <taxon>Sphingomonadales</taxon>
        <taxon>Sphingomonadaceae</taxon>
        <taxon>Tardibacter</taxon>
    </lineage>
</organism>
<reference evidence="8" key="1">
    <citation type="submission" date="2016-11" db="EMBL/GenBank/DDBJ databases">
        <title>Complete Genome Sequence of alachlor-degrading Sphingomonas sp. strain JJ-A5.</title>
        <authorList>
            <person name="Lee H."/>
            <person name="Ka J.-O."/>
        </authorList>
    </citation>
    <scope>NUCLEOTIDE SEQUENCE [LARGE SCALE GENOMIC DNA]</scope>
    <source>
        <strain evidence="8">JJ-A5</strain>
    </source>
</reference>
<accession>A0A1L3ZVQ5</accession>
<keyword evidence="2" id="KW-0479">Metal-binding</keyword>
<evidence type="ECO:0000256" key="4">
    <source>
        <dbReference type="ARBA" id="ARBA00023004"/>
    </source>
</evidence>
<dbReference type="GO" id="GO:0016491">
    <property type="term" value="F:oxidoreductase activity"/>
    <property type="evidence" value="ECO:0007669"/>
    <property type="project" value="UniProtKB-KW"/>
</dbReference>
<protein>
    <recommendedName>
        <fullName evidence="6">Rieske domain-containing protein</fullName>
    </recommendedName>
</protein>
<dbReference type="GO" id="GO:0051537">
    <property type="term" value="F:2 iron, 2 sulfur cluster binding"/>
    <property type="evidence" value="ECO:0007669"/>
    <property type="project" value="UniProtKB-KW"/>
</dbReference>
<dbReference type="PROSITE" id="PS51296">
    <property type="entry name" value="RIESKE"/>
    <property type="match status" value="1"/>
</dbReference>
<name>A0A1L3ZVQ5_9SPHN</name>
<dbReference type="PANTHER" id="PTHR21266:SF60">
    <property type="entry name" value="3-KETOSTEROID-9-ALPHA-MONOOXYGENASE, OXYGENASE COMPONENT"/>
    <property type="match status" value="1"/>
</dbReference>
<dbReference type="InterPro" id="IPR050584">
    <property type="entry name" value="Cholesterol_7-desaturase"/>
</dbReference>
<proteinExistence type="predicted"/>
<dbReference type="Pfam" id="PF00355">
    <property type="entry name" value="Rieske"/>
    <property type="match status" value="1"/>
</dbReference>
<dbReference type="AlphaFoldDB" id="A0A1L3ZVQ5"/>
<keyword evidence="5" id="KW-0411">Iron-sulfur</keyword>
<keyword evidence="8" id="KW-1185">Reference proteome</keyword>
<evidence type="ECO:0000256" key="5">
    <source>
        <dbReference type="ARBA" id="ARBA00023014"/>
    </source>
</evidence>
<dbReference type="EMBL" id="CP018221">
    <property type="protein sequence ID" value="API59721.1"/>
    <property type="molecule type" value="Genomic_DNA"/>
</dbReference>
<dbReference type="SUPFAM" id="SSF50022">
    <property type="entry name" value="ISP domain"/>
    <property type="match status" value="1"/>
</dbReference>
<keyword evidence="3" id="KW-0560">Oxidoreductase</keyword>
<dbReference type="InterPro" id="IPR044043">
    <property type="entry name" value="VanA_C_cat"/>
</dbReference>
<feature type="domain" description="Rieske" evidence="6">
    <location>
        <begin position="8"/>
        <end position="110"/>
    </location>
</feature>
<evidence type="ECO:0000256" key="1">
    <source>
        <dbReference type="ARBA" id="ARBA00022714"/>
    </source>
</evidence>
<evidence type="ECO:0000313" key="8">
    <source>
        <dbReference type="Proteomes" id="UP000182063"/>
    </source>
</evidence>
<evidence type="ECO:0000259" key="6">
    <source>
        <dbReference type="PROSITE" id="PS51296"/>
    </source>
</evidence>
<keyword evidence="1" id="KW-0001">2Fe-2S</keyword>
<dbReference type="GO" id="GO:0046872">
    <property type="term" value="F:metal ion binding"/>
    <property type="evidence" value="ECO:0007669"/>
    <property type="project" value="UniProtKB-KW"/>
</dbReference>
<dbReference type="Pfam" id="PF19112">
    <property type="entry name" value="VanA_C"/>
    <property type="match status" value="1"/>
</dbReference>
<evidence type="ECO:0000313" key="7">
    <source>
        <dbReference type="EMBL" id="API59721.1"/>
    </source>
</evidence>
<dbReference type="OrthoDB" id="9800776at2"/>
<dbReference type="Proteomes" id="UP000182063">
    <property type="component" value="Chromosome"/>
</dbReference>
<dbReference type="InterPro" id="IPR017941">
    <property type="entry name" value="Rieske_2Fe-2S"/>
</dbReference>